<proteinExistence type="predicted"/>
<dbReference type="EMBL" id="JBANRG010000001">
    <property type="protein sequence ID" value="KAK7472439.1"/>
    <property type="molecule type" value="Genomic_DNA"/>
</dbReference>
<name>A0ABR1K4T7_9AGAR</name>
<organism evidence="2 3">
    <name type="scientific">Marasmiellus scandens</name>
    <dbReference type="NCBI Taxonomy" id="2682957"/>
    <lineage>
        <taxon>Eukaryota</taxon>
        <taxon>Fungi</taxon>
        <taxon>Dikarya</taxon>
        <taxon>Basidiomycota</taxon>
        <taxon>Agaricomycotina</taxon>
        <taxon>Agaricomycetes</taxon>
        <taxon>Agaricomycetidae</taxon>
        <taxon>Agaricales</taxon>
        <taxon>Marasmiineae</taxon>
        <taxon>Omphalotaceae</taxon>
        <taxon>Marasmiellus</taxon>
    </lineage>
</organism>
<dbReference type="Proteomes" id="UP001498398">
    <property type="component" value="Unassembled WGS sequence"/>
</dbReference>
<feature type="coiled-coil region" evidence="1">
    <location>
        <begin position="83"/>
        <end position="117"/>
    </location>
</feature>
<sequence>MLFISSHWGHSGLAKNGEFRGSEMESVSSTLCARCQAELVVTQGEQRLPPLANEKLSSSYIPSDTDVAQILSILESKHCQQNIDRYNFEIERLSDILAVLEAQRDNLQHDMDRYKAVVSPVRRLPVEILTEIVSICCCNSESDAYGLEISLEGVLTPTLTLSQTCSAWRSIVTSSPKSWSKLSVNLACVERGMANLVELYLRFSRGTILNLEIFAHDTFYEEMNPIAHYTQALNSDGWTVFLSLLQDHTRWHNVRFDCPLSILSSQHIQEYVDNPTNWVSGHFDALQYLTLVCDGIAYVEPIESNHFFRMLCEKNIPLLNHLDLELFDHDIQFSRIQKLTVHRVVYDLDFFDIFNRCTRVKEVILFTSGIDELFEEVGHQQIITHVELQSLQIEAIGSHASDAVLLPFSFLTLPALTALDLANSVGSASLYSSKSHFTDMLARSSCALQELKLSGDLFASDGDLIDVLKLTPTVTLFSLDAHTQYTKYLTPNFFHALTSGNVSLSFSNYAGSTLLPVMKTCTFAFKQEEPDIDSFLDTSPIMSMLASRRQLASFEFSAQLLSNPDSRRWAKSFQLALSVFTGGKIRLRTNINLLDY</sequence>
<dbReference type="SUPFAM" id="SSF52047">
    <property type="entry name" value="RNI-like"/>
    <property type="match status" value="1"/>
</dbReference>
<evidence type="ECO:0000313" key="2">
    <source>
        <dbReference type="EMBL" id="KAK7472439.1"/>
    </source>
</evidence>
<evidence type="ECO:0000313" key="3">
    <source>
        <dbReference type="Proteomes" id="UP001498398"/>
    </source>
</evidence>
<gene>
    <name evidence="2" type="ORF">VKT23_000554</name>
</gene>
<protein>
    <recommendedName>
        <fullName evidence="4">F-box domain-containing protein</fullName>
    </recommendedName>
</protein>
<comment type="caution">
    <text evidence="2">The sequence shown here is derived from an EMBL/GenBank/DDBJ whole genome shotgun (WGS) entry which is preliminary data.</text>
</comment>
<evidence type="ECO:0000256" key="1">
    <source>
        <dbReference type="SAM" id="Coils"/>
    </source>
</evidence>
<keyword evidence="3" id="KW-1185">Reference proteome</keyword>
<keyword evidence="1" id="KW-0175">Coiled coil</keyword>
<accession>A0ABR1K4T7</accession>
<evidence type="ECO:0008006" key="4">
    <source>
        <dbReference type="Google" id="ProtNLM"/>
    </source>
</evidence>
<reference evidence="2 3" key="1">
    <citation type="submission" date="2024-01" db="EMBL/GenBank/DDBJ databases">
        <title>A draft genome for the cacao thread blight pathogen Marasmiellus scandens.</title>
        <authorList>
            <person name="Baruah I.K."/>
            <person name="Leung J."/>
            <person name="Bukari Y."/>
            <person name="Amoako-Attah I."/>
            <person name="Meinhardt L.W."/>
            <person name="Bailey B.A."/>
            <person name="Cohen S.P."/>
        </authorList>
    </citation>
    <scope>NUCLEOTIDE SEQUENCE [LARGE SCALE GENOMIC DNA]</scope>
    <source>
        <strain evidence="2 3">GH-19</strain>
    </source>
</reference>